<organism evidence="2 3">
    <name type="scientific">Inhella gelatinilytica</name>
    <dbReference type="NCBI Taxonomy" id="2795030"/>
    <lineage>
        <taxon>Bacteria</taxon>
        <taxon>Pseudomonadati</taxon>
        <taxon>Pseudomonadota</taxon>
        <taxon>Betaproteobacteria</taxon>
        <taxon>Burkholderiales</taxon>
        <taxon>Sphaerotilaceae</taxon>
        <taxon>Inhella</taxon>
    </lineage>
</organism>
<keyword evidence="3" id="KW-1185">Reference proteome</keyword>
<dbReference type="EMBL" id="JAEDAL010000007">
    <property type="protein sequence ID" value="MBH9553851.1"/>
    <property type="molecule type" value="Genomic_DNA"/>
</dbReference>
<proteinExistence type="predicted"/>
<reference evidence="2" key="1">
    <citation type="submission" date="2020-12" db="EMBL/GenBank/DDBJ databases">
        <title>The genome sequence of Inhella sp. 4Y17.</title>
        <authorList>
            <person name="Liu Y."/>
        </authorList>
    </citation>
    <scope>NUCLEOTIDE SEQUENCE</scope>
    <source>
        <strain evidence="2">4Y10</strain>
    </source>
</reference>
<evidence type="ECO:0000256" key="1">
    <source>
        <dbReference type="SAM" id="MobiDB-lite"/>
    </source>
</evidence>
<evidence type="ECO:0000313" key="3">
    <source>
        <dbReference type="Proteomes" id="UP000620139"/>
    </source>
</evidence>
<name>A0A931NFS4_9BURK</name>
<sequence length="143" mass="15188">MLNVNASPSPALDASRQAPRQPPLSPEKRAEVFAVLEKYDANALSGSDVEAIKKAFSAAGIQRGPALREAIASAGFNPADLHPERTEAGPAPRPANLEQLQTLKDILGGYDLANLSADDRSALVQRLKEAGWDRPGSIIHRSA</sequence>
<dbReference type="AlphaFoldDB" id="A0A931NFS4"/>
<gene>
    <name evidence="2" type="ORF">I7X43_13465</name>
</gene>
<comment type="caution">
    <text evidence="2">The sequence shown here is derived from an EMBL/GenBank/DDBJ whole genome shotgun (WGS) entry which is preliminary data.</text>
</comment>
<protein>
    <submittedName>
        <fullName evidence="2">Uncharacterized protein</fullName>
    </submittedName>
</protein>
<accession>A0A931NFS4</accession>
<feature type="region of interest" description="Disordered" evidence="1">
    <location>
        <begin position="1"/>
        <end position="26"/>
    </location>
</feature>
<evidence type="ECO:0000313" key="2">
    <source>
        <dbReference type="EMBL" id="MBH9553851.1"/>
    </source>
</evidence>
<dbReference type="RefSeq" id="WP_198101466.1">
    <property type="nucleotide sequence ID" value="NZ_JAEDAL010000007.1"/>
</dbReference>
<dbReference type="Proteomes" id="UP000620139">
    <property type="component" value="Unassembled WGS sequence"/>
</dbReference>